<accession>A0A2X3J557</accession>
<sequence>MFVLLFACGWFQGMGWPPCGRTMVHWWSQKERWGHCFRLELRP</sequence>
<proteinExistence type="predicted"/>
<organism evidence="1 2">
    <name type="scientific">Cedecea neteri</name>
    <dbReference type="NCBI Taxonomy" id="158822"/>
    <lineage>
        <taxon>Bacteria</taxon>
        <taxon>Pseudomonadati</taxon>
        <taxon>Pseudomonadota</taxon>
        <taxon>Gammaproteobacteria</taxon>
        <taxon>Enterobacterales</taxon>
        <taxon>Enterobacteriaceae</taxon>
        <taxon>Cedecea</taxon>
    </lineage>
</organism>
<gene>
    <name evidence="1" type="primary">glpT_1</name>
    <name evidence="1" type="ORF">NCTC12120_04301</name>
</gene>
<dbReference type="EMBL" id="UAVU01000007">
    <property type="protein sequence ID" value="SQC91151.1"/>
    <property type="molecule type" value="Genomic_DNA"/>
</dbReference>
<protein>
    <submittedName>
        <fullName evidence="1">G-3-P permease</fullName>
    </submittedName>
</protein>
<reference evidence="1 2" key="1">
    <citation type="submission" date="2018-06" db="EMBL/GenBank/DDBJ databases">
        <authorList>
            <consortium name="Pathogen Informatics"/>
            <person name="Doyle S."/>
        </authorList>
    </citation>
    <scope>NUCLEOTIDE SEQUENCE [LARGE SCALE GENOMIC DNA]</scope>
    <source>
        <strain evidence="1 2">NCTC12120</strain>
    </source>
</reference>
<dbReference type="Proteomes" id="UP000251197">
    <property type="component" value="Unassembled WGS sequence"/>
</dbReference>
<evidence type="ECO:0000313" key="2">
    <source>
        <dbReference type="Proteomes" id="UP000251197"/>
    </source>
</evidence>
<dbReference type="AlphaFoldDB" id="A0A2X3J557"/>
<name>A0A2X3J557_9ENTR</name>
<evidence type="ECO:0000313" key="1">
    <source>
        <dbReference type="EMBL" id="SQC91151.1"/>
    </source>
</evidence>